<proteinExistence type="predicted"/>
<evidence type="ECO:0000313" key="2">
    <source>
        <dbReference type="Proteomes" id="UP001145114"/>
    </source>
</evidence>
<sequence length="71" mass="7651">MARPKTASGSRAPDGDNGPARSLKHHASTAFSASPLPGTANGERKHLITPILPNIEQHLQTRPPPHIFFHI</sequence>
<comment type="caution">
    <text evidence="1">The sequence shown here is derived from an EMBL/GenBank/DDBJ whole genome shotgun (WGS) entry which is preliminary data.</text>
</comment>
<dbReference type="Proteomes" id="UP001145114">
    <property type="component" value="Unassembled WGS sequence"/>
</dbReference>
<organism evidence="1 2">
    <name type="scientific">Spiromyces aspiralis</name>
    <dbReference type="NCBI Taxonomy" id="68401"/>
    <lineage>
        <taxon>Eukaryota</taxon>
        <taxon>Fungi</taxon>
        <taxon>Fungi incertae sedis</taxon>
        <taxon>Zoopagomycota</taxon>
        <taxon>Kickxellomycotina</taxon>
        <taxon>Kickxellomycetes</taxon>
        <taxon>Kickxellales</taxon>
        <taxon>Kickxellaceae</taxon>
        <taxon>Spiromyces</taxon>
    </lineage>
</organism>
<keyword evidence="2" id="KW-1185">Reference proteome</keyword>
<name>A0ACC1HNA9_9FUNG</name>
<dbReference type="EMBL" id="JAMZIH010001606">
    <property type="protein sequence ID" value="KAJ1678050.1"/>
    <property type="molecule type" value="Genomic_DNA"/>
</dbReference>
<accession>A0ACC1HNA9</accession>
<protein>
    <submittedName>
        <fullName evidence="1">Uncharacterized protein</fullName>
    </submittedName>
</protein>
<reference evidence="1" key="1">
    <citation type="submission" date="2022-06" db="EMBL/GenBank/DDBJ databases">
        <title>Phylogenomic reconstructions and comparative analyses of Kickxellomycotina fungi.</title>
        <authorList>
            <person name="Reynolds N.K."/>
            <person name="Stajich J.E."/>
            <person name="Barry K."/>
            <person name="Grigoriev I.V."/>
            <person name="Crous P."/>
            <person name="Smith M.E."/>
        </authorList>
    </citation>
    <scope>NUCLEOTIDE SEQUENCE</scope>
    <source>
        <strain evidence="1">RSA 2271</strain>
    </source>
</reference>
<evidence type="ECO:0000313" key="1">
    <source>
        <dbReference type="EMBL" id="KAJ1678050.1"/>
    </source>
</evidence>
<gene>
    <name evidence="1" type="ORF">EV182_004887</name>
</gene>